<feature type="domain" description="DUF6817" evidence="1">
    <location>
        <begin position="14"/>
        <end position="92"/>
    </location>
</feature>
<name>A0ABY6BD59_9GAMM</name>
<evidence type="ECO:0000313" key="2">
    <source>
        <dbReference type="EMBL" id="UXI66265.1"/>
    </source>
</evidence>
<dbReference type="Proteomes" id="UP001064632">
    <property type="component" value="Chromosome"/>
</dbReference>
<dbReference type="RefSeq" id="WP_261693249.1">
    <property type="nucleotide sequence ID" value="NZ_CP104694.1"/>
</dbReference>
<keyword evidence="3" id="KW-1185">Reference proteome</keyword>
<evidence type="ECO:0000313" key="3">
    <source>
        <dbReference type="Proteomes" id="UP001064632"/>
    </source>
</evidence>
<proteinExistence type="predicted"/>
<accession>A0ABY6BD59</accession>
<evidence type="ECO:0000259" key="1">
    <source>
        <dbReference type="Pfam" id="PF20680"/>
    </source>
</evidence>
<reference evidence="2" key="1">
    <citation type="submission" date="2022-09" db="EMBL/GenBank/DDBJ databases">
        <title>Tahibacter sp. nov., isolated from a fresh water.</title>
        <authorList>
            <person name="Baek J.H."/>
            <person name="Lee J.K."/>
            <person name="Kim J.M."/>
            <person name="Jeon C.O."/>
        </authorList>
    </citation>
    <scope>NUCLEOTIDE SEQUENCE</scope>
    <source>
        <strain evidence="2">W38</strain>
    </source>
</reference>
<dbReference type="Pfam" id="PF20680">
    <property type="entry name" value="DUF6817"/>
    <property type="match status" value="1"/>
</dbReference>
<gene>
    <name evidence="2" type="ORF">N4264_16080</name>
</gene>
<dbReference type="EMBL" id="CP104694">
    <property type="protein sequence ID" value="UXI66265.1"/>
    <property type="molecule type" value="Genomic_DNA"/>
</dbReference>
<protein>
    <recommendedName>
        <fullName evidence="1">DUF6817 domain-containing protein</fullName>
    </recommendedName>
</protein>
<dbReference type="InterPro" id="IPR049202">
    <property type="entry name" value="DUF6817"/>
</dbReference>
<organism evidence="2 3">
    <name type="scientific">Tahibacter amnicola</name>
    <dbReference type="NCBI Taxonomy" id="2976241"/>
    <lineage>
        <taxon>Bacteria</taxon>
        <taxon>Pseudomonadati</taxon>
        <taxon>Pseudomonadota</taxon>
        <taxon>Gammaproteobacteria</taxon>
        <taxon>Lysobacterales</taxon>
        <taxon>Rhodanobacteraceae</taxon>
        <taxon>Tahibacter</taxon>
    </lineage>
</organism>
<sequence>MTPLEQAALALLDQFDGANSAHSDRTVRDHVIGTRDLLFDWGLDEALRAAALCHNVYGTATFAGAATLAQRDTVRAAVGPAVERLVYLFCRVRHRSLFDATTPSAIRFRDVPAEALDGVDHRALLHLVLANTLDQFPSRWWVGRAVQTLQAPMWKRVERLLAEPARARWQDESRRHLRSTVAARVAVYAWRVLVRVGLARRPHD</sequence>